<organism evidence="2 3">
    <name type="scientific">Galemys pyrenaicus</name>
    <name type="common">Iberian desman</name>
    <name type="synonym">Pyrenean desman</name>
    <dbReference type="NCBI Taxonomy" id="202257"/>
    <lineage>
        <taxon>Eukaryota</taxon>
        <taxon>Metazoa</taxon>
        <taxon>Chordata</taxon>
        <taxon>Craniata</taxon>
        <taxon>Vertebrata</taxon>
        <taxon>Euteleostomi</taxon>
        <taxon>Mammalia</taxon>
        <taxon>Eutheria</taxon>
        <taxon>Laurasiatheria</taxon>
        <taxon>Eulipotyphla</taxon>
        <taxon>Talpidae</taxon>
        <taxon>Galemys</taxon>
    </lineage>
</organism>
<evidence type="ECO:0000313" key="3">
    <source>
        <dbReference type="Proteomes" id="UP000700334"/>
    </source>
</evidence>
<dbReference type="Gene3D" id="1.20.120.330">
    <property type="entry name" value="Nucleotidyltransferases domain 2"/>
    <property type="match status" value="1"/>
</dbReference>
<feature type="region of interest" description="Disordered" evidence="1">
    <location>
        <begin position="27"/>
        <end position="84"/>
    </location>
</feature>
<sequence length="84" mass="10047">YRHREQFSLRLKKKIQGSHRHHYEVLEEKKHRKEHMTERPEPEFQDQHGKAQTLKPILSEIPDDINDSEVSGDNQGYSQCNKKP</sequence>
<dbReference type="EMBL" id="JAGFMF010011638">
    <property type="protein sequence ID" value="KAG8518243.1"/>
    <property type="molecule type" value="Genomic_DNA"/>
</dbReference>
<protein>
    <submittedName>
        <fullName evidence="2">Uncharacterized protein</fullName>
    </submittedName>
</protein>
<reference evidence="2" key="1">
    <citation type="journal article" date="2021" name="Evol. Appl.">
        <title>The genome of the Pyrenean desman and the effects of bottlenecks and inbreeding on the genomic landscape of an endangered species.</title>
        <authorList>
            <person name="Escoda L."/>
            <person name="Castresana J."/>
        </authorList>
    </citation>
    <scope>NUCLEOTIDE SEQUENCE</scope>
    <source>
        <strain evidence="2">IBE-C5619</strain>
    </source>
</reference>
<name>A0A8J6DTX6_GALPY</name>
<accession>A0A8J6DTX6</accession>
<dbReference type="Pfam" id="PF06840">
    <property type="entry name" value="PDC10_C"/>
    <property type="match status" value="1"/>
</dbReference>
<dbReference type="Proteomes" id="UP000700334">
    <property type="component" value="Unassembled WGS sequence"/>
</dbReference>
<dbReference type="AlphaFoldDB" id="A0A8J6DTX6"/>
<evidence type="ECO:0000313" key="2">
    <source>
        <dbReference type="EMBL" id="KAG8518243.1"/>
    </source>
</evidence>
<comment type="caution">
    <text evidence="2">The sequence shown here is derived from an EMBL/GenBank/DDBJ whole genome shotgun (WGS) entry which is preliminary data.</text>
</comment>
<feature type="non-terminal residue" evidence="2">
    <location>
        <position position="1"/>
    </location>
</feature>
<feature type="compositionally biased region" description="Polar residues" evidence="1">
    <location>
        <begin position="68"/>
        <end position="84"/>
    </location>
</feature>
<gene>
    <name evidence="2" type="ORF">J0S82_005430</name>
</gene>
<proteinExistence type="predicted"/>
<evidence type="ECO:0000256" key="1">
    <source>
        <dbReference type="SAM" id="MobiDB-lite"/>
    </source>
</evidence>
<keyword evidence="3" id="KW-1185">Reference proteome</keyword>
<feature type="compositionally biased region" description="Basic and acidic residues" evidence="1">
    <location>
        <begin position="27"/>
        <end position="49"/>
    </location>
</feature>